<evidence type="ECO:0000313" key="2">
    <source>
        <dbReference type="Proteomes" id="UP000178129"/>
    </source>
</evidence>
<dbReference type="EMBL" id="FJUW01000004">
    <property type="protein sequence ID" value="CZS90855.1"/>
    <property type="molecule type" value="Genomic_DNA"/>
</dbReference>
<comment type="caution">
    <text evidence="1">The sequence shown here is derived from an EMBL/GenBank/DDBJ whole genome shotgun (WGS) entry which is preliminary data.</text>
</comment>
<keyword evidence="2" id="KW-1185">Reference proteome</keyword>
<proteinExistence type="predicted"/>
<dbReference type="Proteomes" id="UP000178129">
    <property type="component" value="Unassembled WGS sequence"/>
</dbReference>
<name>A0A1E1JY66_9HELO</name>
<accession>A0A1E1JY66</accession>
<evidence type="ECO:0000313" key="1">
    <source>
        <dbReference type="EMBL" id="CZS90855.1"/>
    </source>
</evidence>
<reference evidence="2" key="1">
    <citation type="submission" date="2016-03" db="EMBL/GenBank/DDBJ databases">
        <authorList>
            <person name="Ploux O."/>
        </authorList>
    </citation>
    <scope>NUCLEOTIDE SEQUENCE [LARGE SCALE GENOMIC DNA]</scope>
    <source>
        <strain evidence="2">UK7</strain>
    </source>
</reference>
<dbReference type="InParanoid" id="A0A1E1JY66"/>
<protein>
    <submittedName>
        <fullName evidence="1">Uncharacterized protein</fullName>
    </submittedName>
</protein>
<sequence>MFALVYLVSADSVPLRAKDVTAKVIKDLEKEYNLVDVANFESEGIKVIPTEKHG</sequence>
<organism evidence="1 2">
    <name type="scientific">Rhynchosporium graminicola</name>
    <dbReference type="NCBI Taxonomy" id="2792576"/>
    <lineage>
        <taxon>Eukaryota</taxon>
        <taxon>Fungi</taxon>
        <taxon>Dikarya</taxon>
        <taxon>Ascomycota</taxon>
        <taxon>Pezizomycotina</taxon>
        <taxon>Leotiomycetes</taxon>
        <taxon>Helotiales</taxon>
        <taxon>Ploettnerulaceae</taxon>
        <taxon>Rhynchosporium</taxon>
    </lineage>
</organism>
<dbReference type="AlphaFoldDB" id="A0A1E1JY66"/>
<gene>
    <name evidence="1" type="ORF">RCO7_06691</name>
</gene>